<dbReference type="PANTHER" id="PTHR43194:SF2">
    <property type="entry name" value="PEROXISOMAL MEMBRANE PROTEIN LPX1"/>
    <property type="match status" value="1"/>
</dbReference>
<dbReference type="SUPFAM" id="SSF53474">
    <property type="entry name" value="alpha/beta-Hydrolases"/>
    <property type="match status" value="1"/>
</dbReference>
<sequence>MGFLLNTVVGLVAVVSFTVETRPQEVERADFHVTSDPGVRIAVREVSTRRSAGPPVLLLHGARVPGVGSFDLPVRGGSLAEDLARAGHRVYVMDARGYGRSTRPPALSQPPEANPPAVRSDAVVRDVAAVVDGIRRRSGGGGVALLGWATGGHWLGQYAAAHPDKVDRLILYNTLYGPVPDHPTMGRGSDNEHPDRPGQFNAARFGAYRLNTGDSLLPSWDRSIPAEDKTTWRDPEVVEAYVTAALASDPTSGTRTPPSFRAPSGAMEDSFYLSTGRQLWDASLITAPTLVVRSGNDFWSRPEDVTTLSSHLVHARSVKTVELPGATHYVHLDRPERGRDRFLREITAFLAAR</sequence>
<dbReference type="Proteomes" id="UP000633509">
    <property type="component" value="Unassembled WGS sequence"/>
</dbReference>
<evidence type="ECO:0000259" key="1">
    <source>
        <dbReference type="Pfam" id="PF00561"/>
    </source>
</evidence>
<evidence type="ECO:0000313" key="2">
    <source>
        <dbReference type="EMBL" id="MBE1585359.1"/>
    </source>
</evidence>
<dbReference type="RefSeq" id="WP_192786122.1">
    <property type="nucleotide sequence ID" value="NZ_JADBEK010000001.1"/>
</dbReference>
<reference evidence="2 3" key="1">
    <citation type="submission" date="2020-10" db="EMBL/GenBank/DDBJ databases">
        <title>Sequencing the genomes of 1000 actinobacteria strains.</title>
        <authorList>
            <person name="Klenk H.-P."/>
        </authorList>
    </citation>
    <scope>NUCLEOTIDE SEQUENCE [LARGE SCALE GENOMIC DNA]</scope>
    <source>
        <strain evidence="2 3">DSM 43173</strain>
    </source>
</reference>
<keyword evidence="3" id="KW-1185">Reference proteome</keyword>
<gene>
    <name evidence="2" type="ORF">H4W80_003617</name>
</gene>
<accession>A0ABR9LXI7</accession>
<comment type="caution">
    <text evidence="2">The sequence shown here is derived from an EMBL/GenBank/DDBJ whole genome shotgun (WGS) entry which is preliminary data.</text>
</comment>
<organism evidence="2 3">
    <name type="scientific">Nonomuraea angiospora</name>
    <dbReference type="NCBI Taxonomy" id="46172"/>
    <lineage>
        <taxon>Bacteria</taxon>
        <taxon>Bacillati</taxon>
        <taxon>Actinomycetota</taxon>
        <taxon>Actinomycetes</taxon>
        <taxon>Streptosporangiales</taxon>
        <taxon>Streptosporangiaceae</taxon>
        <taxon>Nonomuraea</taxon>
    </lineage>
</organism>
<feature type="domain" description="AB hydrolase-1" evidence="1">
    <location>
        <begin position="54"/>
        <end position="335"/>
    </location>
</feature>
<dbReference type="Pfam" id="PF00561">
    <property type="entry name" value="Abhydrolase_1"/>
    <property type="match status" value="1"/>
</dbReference>
<dbReference type="EMBL" id="JADBEK010000001">
    <property type="protein sequence ID" value="MBE1585359.1"/>
    <property type="molecule type" value="Genomic_DNA"/>
</dbReference>
<evidence type="ECO:0000313" key="3">
    <source>
        <dbReference type="Proteomes" id="UP000633509"/>
    </source>
</evidence>
<dbReference type="Gene3D" id="3.40.50.1820">
    <property type="entry name" value="alpha/beta hydrolase"/>
    <property type="match status" value="1"/>
</dbReference>
<protein>
    <submittedName>
        <fullName evidence="2">Pimeloyl-ACP methyl ester carboxylesterase</fullName>
    </submittedName>
</protein>
<dbReference type="InterPro" id="IPR000073">
    <property type="entry name" value="AB_hydrolase_1"/>
</dbReference>
<dbReference type="InterPro" id="IPR050228">
    <property type="entry name" value="Carboxylesterase_BioH"/>
</dbReference>
<proteinExistence type="predicted"/>
<dbReference type="PANTHER" id="PTHR43194">
    <property type="entry name" value="HYDROLASE ALPHA/BETA FOLD FAMILY"/>
    <property type="match status" value="1"/>
</dbReference>
<dbReference type="InterPro" id="IPR029058">
    <property type="entry name" value="AB_hydrolase_fold"/>
</dbReference>
<name>A0ABR9LXI7_9ACTN</name>